<dbReference type="EMBL" id="JACSQO010000005">
    <property type="protein sequence ID" value="MBD7944829.1"/>
    <property type="molecule type" value="Genomic_DNA"/>
</dbReference>
<proteinExistence type="predicted"/>
<evidence type="ECO:0000313" key="1">
    <source>
        <dbReference type="EMBL" id="MBD7944829.1"/>
    </source>
</evidence>
<dbReference type="RefSeq" id="WP_144538300.1">
    <property type="nucleotide sequence ID" value="NZ_JACSQO010000005.1"/>
</dbReference>
<accession>A0ABR8RAL5</accession>
<sequence>MFLITRQSNGTTETLKNSNSQLDKSFTNYEDAHNFVQKLNQNIIPSKHWTVTENMKEAKNEQL</sequence>
<protein>
    <submittedName>
        <fullName evidence="1">Uncharacterized protein</fullName>
    </submittedName>
</protein>
<name>A0ABR8RAL5_9BACI</name>
<organism evidence="1 2">
    <name type="scientific">Psychrobacillus faecigallinarum</name>
    <dbReference type="NCBI Taxonomy" id="2762235"/>
    <lineage>
        <taxon>Bacteria</taxon>
        <taxon>Bacillati</taxon>
        <taxon>Bacillota</taxon>
        <taxon>Bacilli</taxon>
        <taxon>Bacillales</taxon>
        <taxon>Bacillaceae</taxon>
        <taxon>Psychrobacillus</taxon>
    </lineage>
</organism>
<evidence type="ECO:0000313" key="2">
    <source>
        <dbReference type="Proteomes" id="UP000640786"/>
    </source>
</evidence>
<comment type="caution">
    <text evidence="1">The sequence shown here is derived from an EMBL/GenBank/DDBJ whole genome shotgun (WGS) entry which is preliminary data.</text>
</comment>
<reference evidence="1 2" key="1">
    <citation type="submission" date="2020-08" db="EMBL/GenBank/DDBJ databases">
        <title>A Genomic Blueprint of the Chicken Gut Microbiome.</title>
        <authorList>
            <person name="Gilroy R."/>
            <person name="Ravi A."/>
            <person name="Getino M."/>
            <person name="Pursley I."/>
            <person name="Horton D.L."/>
            <person name="Alikhan N.-F."/>
            <person name="Baker D."/>
            <person name="Gharbi K."/>
            <person name="Hall N."/>
            <person name="Watson M."/>
            <person name="Adriaenssens E.M."/>
            <person name="Foster-Nyarko E."/>
            <person name="Jarju S."/>
            <person name="Secka A."/>
            <person name="Antonio M."/>
            <person name="Oren A."/>
            <person name="Chaudhuri R."/>
            <person name="La Ragione R.M."/>
            <person name="Hildebrand F."/>
            <person name="Pallen M.J."/>
        </authorList>
    </citation>
    <scope>NUCLEOTIDE SEQUENCE [LARGE SCALE GENOMIC DNA]</scope>
    <source>
        <strain evidence="1 2">Sa2BUA9</strain>
    </source>
</reference>
<gene>
    <name evidence="1" type="ORF">H9650_11950</name>
</gene>
<dbReference type="Proteomes" id="UP000640786">
    <property type="component" value="Unassembled WGS sequence"/>
</dbReference>
<keyword evidence="2" id="KW-1185">Reference proteome</keyword>